<dbReference type="AlphaFoldDB" id="A0AA88TLD2"/>
<feature type="domain" description="Saposin B-type" evidence="7">
    <location>
        <begin position="60"/>
        <end position="141"/>
    </location>
</feature>
<dbReference type="PROSITE" id="PS51110">
    <property type="entry name" value="SAP_A"/>
    <property type="match status" value="1"/>
</dbReference>
<dbReference type="GO" id="GO:0006665">
    <property type="term" value="P:sphingolipid metabolic process"/>
    <property type="evidence" value="ECO:0007669"/>
    <property type="project" value="InterPro"/>
</dbReference>
<dbReference type="InterPro" id="IPR011001">
    <property type="entry name" value="Saposin-like"/>
</dbReference>
<evidence type="ECO:0000256" key="6">
    <source>
        <dbReference type="ARBA" id="ARBA00023180"/>
    </source>
</evidence>
<evidence type="ECO:0000256" key="1">
    <source>
        <dbReference type="ARBA" id="ARBA00004613"/>
    </source>
</evidence>
<evidence type="ECO:0000256" key="5">
    <source>
        <dbReference type="ARBA" id="ARBA00023157"/>
    </source>
</evidence>
<keyword evidence="3" id="KW-0732">Signal</keyword>
<sequence>MKSAKFENFTLVLQPSATEDMTALKLVFLFFTALLGSVKTRSVDTTGMTNVLMGADDNVMGDMCQDCTQIFELLKEIFSNQDFQVKLMATLEQVCDKLPPQITQICHTEVKKVVPLAITLITSVMRPGDICTFLGLCGGHDSAKIRDLWLNHMSKIVPVPTMKMETSIQCSVCTYVVSTLEYLFPRQRAQSIITVLLETLCGEFPPLVQSQCNKMVEKYVKLLVDMLLNNTSPNFICTLLHLCEIWERPINAAVAFSECDSCLTLAVLTRVHLGSNATERQAASFLDTFCQLHPSAMPKCETYVQRHGNQLRVFLSKQQGALDICKRANLCFSGEKEPVIAADPCSLGPIYTCRDLQTAVDCEAVSFCQKNVWE</sequence>
<dbReference type="Pfam" id="PF03489">
    <property type="entry name" value="SapB_2"/>
    <property type="match status" value="2"/>
</dbReference>
<feature type="domain" description="Saposin B-type" evidence="7">
    <location>
        <begin position="255"/>
        <end position="335"/>
    </location>
</feature>
<dbReference type="EMBL" id="JAUYZG010000023">
    <property type="protein sequence ID" value="KAK2871359.1"/>
    <property type="molecule type" value="Genomic_DNA"/>
</dbReference>
<evidence type="ECO:0000259" key="8">
    <source>
        <dbReference type="PROSITE" id="PS51110"/>
    </source>
</evidence>
<comment type="caution">
    <text evidence="9">The sequence shown here is derived from an EMBL/GenBank/DDBJ whole genome shotgun (WGS) entry which is preliminary data.</text>
</comment>
<reference evidence="9" key="1">
    <citation type="submission" date="2023-08" db="EMBL/GenBank/DDBJ databases">
        <title>Chromosome-level Genome Assembly of mud carp (Cirrhinus molitorella).</title>
        <authorList>
            <person name="Liu H."/>
        </authorList>
    </citation>
    <scope>NUCLEOTIDE SEQUENCE</scope>
    <source>
        <strain evidence="9">Prfri</strain>
        <tissue evidence="9">Muscle</tissue>
    </source>
</reference>
<keyword evidence="6" id="KW-0325">Glycoprotein</keyword>
<comment type="subcellular location">
    <subcellularLocation>
        <location evidence="1">Secreted</location>
    </subcellularLocation>
</comment>
<dbReference type="SUPFAM" id="SSF47862">
    <property type="entry name" value="Saposin"/>
    <property type="match status" value="3"/>
</dbReference>
<evidence type="ECO:0000256" key="4">
    <source>
        <dbReference type="ARBA" id="ARBA00022737"/>
    </source>
</evidence>
<dbReference type="GO" id="GO:0005764">
    <property type="term" value="C:lysosome"/>
    <property type="evidence" value="ECO:0007669"/>
    <property type="project" value="InterPro"/>
</dbReference>
<keyword evidence="4" id="KW-0677">Repeat</keyword>
<gene>
    <name evidence="9" type="ORF">Q8A67_023886</name>
</gene>
<name>A0AA88TLD2_9TELE</name>
<keyword evidence="2" id="KW-0964">Secreted</keyword>
<dbReference type="GO" id="GO:0016020">
    <property type="term" value="C:membrane"/>
    <property type="evidence" value="ECO:0007669"/>
    <property type="project" value="GOC"/>
</dbReference>
<dbReference type="Proteomes" id="UP001187343">
    <property type="component" value="Unassembled WGS sequence"/>
</dbReference>
<dbReference type="GO" id="GO:0005576">
    <property type="term" value="C:extracellular region"/>
    <property type="evidence" value="ECO:0007669"/>
    <property type="project" value="UniProtKB-SubCell"/>
</dbReference>
<accession>A0AA88TLD2</accession>
<dbReference type="InterPro" id="IPR008138">
    <property type="entry name" value="SapB_2"/>
</dbReference>
<feature type="domain" description="Saposin B-type" evidence="7">
    <location>
        <begin position="166"/>
        <end position="247"/>
    </location>
</feature>
<dbReference type="PRINTS" id="PR01797">
    <property type="entry name" value="SAPOSIN"/>
</dbReference>
<dbReference type="InterPro" id="IPR051428">
    <property type="entry name" value="Sphingo_Act-Surfact_Prot"/>
</dbReference>
<evidence type="ECO:0000256" key="3">
    <source>
        <dbReference type="ARBA" id="ARBA00022729"/>
    </source>
</evidence>
<dbReference type="Pfam" id="PF02199">
    <property type="entry name" value="SapA"/>
    <property type="match status" value="1"/>
</dbReference>
<dbReference type="PANTHER" id="PTHR11480">
    <property type="entry name" value="SAPOSIN-RELATED"/>
    <property type="match status" value="1"/>
</dbReference>
<dbReference type="SMART" id="SM00741">
    <property type="entry name" value="SapB"/>
    <property type="match status" value="3"/>
</dbReference>
<dbReference type="InterPro" id="IPR008373">
    <property type="entry name" value="Saposin"/>
</dbReference>
<feature type="domain" description="Saposin A-type" evidence="8">
    <location>
        <begin position="338"/>
        <end position="374"/>
    </location>
</feature>
<dbReference type="PROSITE" id="PS50015">
    <property type="entry name" value="SAP_B"/>
    <property type="match status" value="3"/>
</dbReference>
<evidence type="ECO:0000313" key="9">
    <source>
        <dbReference type="EMBL" id="KAK2871359.1"/>
    </source>
</evidence>
<keyword evidence="5" id="KW-1015">Disulfide bond</keyword>
<dbReference type="Gene3D" id="1.10.225.10">
    <property type="entry name" value="Saposin-like"/>
    <property type="match status" value="3"/>
</dbReference>
<evidence type="ECO:0000259" key="7">
    <source>
        <dbReference type="PROSITE" id="PS50015"/>
    </source>
</evidence>
<organism evidence="9 10">
    <name type="scientific">Cirrhinus molitorella</name>
    <name type="common">mud carp</name>
    <dbReference type="NCBI Taxonomy" id="172907"/>
    <lineage>
        <taxon>Eukaryota</taxon>
        <taxon>Metazoa</taxon>
        <taxon>Chordata</taxon>
        <taxon>Craniata</taxon>
        <taxon>Vertebrata</taxon>
        <taxon>Euteleostomi</taxon>
        <taxon>Actinopterygii</taxon>
        <taxon>Neopterygii</taxon>
        <taxon>Teleostei</taxon>
        <taxon>Ostariophysi</taxon>
        <taxon>Cypriniformes</taxon>
        <taxon>Cyprinidae</taxon>
        <taxon>Labeoninae</taxon>
        <taxon>Labeonini</taxon>
        <taxon>Cirrhinus</taxon>
    </lineage>
</organism>
<dbReference type="SMART" id="SM00162">
    <property type="entry name" value="SAPA"/>
    <property type="match status" value="1"/>
</dbReference>
<keyword evidence="10" id="KW-1185">Reference proteome</keyword>
<dbReference type="InterPro" id="IPR008139">
    <property type="entry name" value="SaposinB_dom"/>
</dbReference>
<dbReference type="InterPro" id="IPR003119">
    <property type="entry name" value="SAP_A"/>
</dbReference>
<evidence type="ECO:0000256" key="2">
    <source>
        <dbReference type="ARBA" id="ARBA00022525"/>
    </source>
</evidence>
<evidence type="ECO:0000313" key="10">
    <source>
        <dbReference type="Proteomes" id="UP001187343"/>
    </source>
</evidence>
<protein>
    <submittedName>
        <fullName evidence="9">Uncharacterized protein</fullName>
    </submittedName>
</protein>
<proteinExistence type="predicted"/>